<feature type="region of interest" description="Disordered" evidence="7">
    <location>
        <begin position="231"/>
        <end position="340"/>
    </location>
</feature>
<dbReference type="SUPFAM" id="SSF47986">
    <property type="entry name" value="DEATH domain"/>
    <property type="match status" value="1"/>
</dbReference>
<dbReference type="InterPro" id="IPR011029">
    <property type="entry name" value="DEATH-like_dom_sf"/>
</dbReference>
<feature type="domain" description="Death" evidence="9">
    <location>
        <begin position="509"/>
        <end position="592"/>
    </location>
</feature>
<dbReference type="GO" id="GO:0030889">
    <property type="term" value="P:negative regulation of B cell proliferation"/>
    <property type="evidence" value="ECO:0007669"/>
    <property type="project" value="TreeGrafter"/>
</dbReference>
<dbReference type="FunFam" id="1.10.533.10:FF:000009">
    <property type="entry name" value="tumor necrosis factor receptor superfamily member 21"/>
    <property type="match status" value="1"/>
</dbReference>
<keyword evidence="8" id="KW-0812">Transmembrane</keyword>
<dbReference type="GO" id="GO:0005886">
    <property type="term" value="C:plasma membrane"/>
    <property type="evidence" value="ECO:0007669"/>
    <property type="project" value="TreeGrafter"/>
</dbReference>
<dbReference type="OrthoDB" id="8933063at2759"/>
<dbReference type="GO" id="GO:0002250">
    <property type="term" value="P:adaptive immune response"/>
    <property type="evidence" value="ECO:0007669"/>
    <property type="project" value="TreeGrafter"/>
</dbReference>
<comment type="caution">
    <text evidence="6">Lacks conserved residue(s) required for the propagation of feature annotation.</text>
</comment>
<keyword evidence="8" id="KW-1133">Transmembrane helix</keyword>
<feature type="region of interest" description="Disordered" evidence="7">
    <location>
        <begin position="618"/>
        <end position="656"/>
    </location>
</feature>
<dbReference type="GO" id="GO:0042130">
    <property type="term" value="P:negative regulation of T cell proliferation"/>
    <property type="evidence" value="ECO:0007669"/>
    <property type="project" value="TreeGrafter"/>
</dbReference>
<dbReference type="PROSITE" id="PS50017">
    <property type="entry name" value="DEATH_DOMAIN"/>
    <property type="match status" value="1"/>
</dbReference>
<feature type="compositionally biased region" description="Polar residues" evidence="7">
    <location>
        <begin position="321"/>
        <end position="332"/>
    </location>
</feature>
<dbReference type="SUPFAM" id="SSF57586">
    <property type="entry name" value="TNF receptor-like"/>
    <property type="match status" value="2"/>
</dbReference>
<gene>
    <name evidence="11" type="ORF">F7725_019204</name>
</gene>
<dbReference type="Pfam" id="PF00020">
    <property type="entry name" value="TNFR_c6"/>
    <property type="match status" value="2"/>
</dbReference>
<dbReference type="PRINTS" id="PR01971">
    <property type="entry name" value="TNFACTORR21"/>
</dbReference>
<keyword evidence="12" id="KW-1185">Reference proteome</keyword>
<keyword evidence="4 6" id="KW-1015">Disulfide bond</keyword>
<evidence type="ECO:0000256" key="8">
    <source>
        <dbReference type="SAM" id="Phobius"/>
    </source>
</evidence>
<dbReference type="SMART" id="SM00005">
    <property type="entry name" value="DEATH"/>
    <property type="match status" value="1"/>
</dbReference>
<organism evidence="11 12">
    <name type="scientific">Dissostichus mawsoni</name>
    <name type="common">Antarctic cod</name>
    <dbReference type="NCBI Taxonomy" id="36200"/>
    <lineage>
        <taxon>Eukaryota</taxon>
        <taxon>Metazoa</taxon>
        <taxon>Chordata</taxon>
        <taxon>Craniata</taxon>
        <taxon>Vertebrata</taxon>
        <taxon>Euteleostomi</taxon>
        <taxon>Actinopterygii</taxon>
        <taxon>Neopterygii</taxon>
        <taxon>Teleostei</taxon>
        <taxon>Neoteleostei</taxon>
        <taxon>Acanthomorphata</taxon>
        <taxon>Eupercaria</taxon>
        <taxon>Perciformes</taxon>
        <taxon>Notothenioidei</taxon>
        <taxon>Nototheniidae</taxon>
        <taxon>Dissostichus</taxon>
    </lineage>
</organism>
<feature type="compositionally biased region" description="Gly residues" evidence="7">
    <location>
        <begin position="641"/>
        <end position="653"/>
    </location>
</feature>
<dbReference type="Gene3D" id="2.10.50.10">
    <property type="entry name" value="Tumor Necrosis Factor Receptor, subunit A, domain 2"/>
    <property type="match status" value="2"/>
</dbReference>
<evidence type="ECO:0000313" key="12">
    <source>
        <dbReference type="Proteomes" id="UP000518266"/>
    </source>
</evidence>
<keyword evidence="3" id="KW-0677">Repeat</keyword>
<feature type="repeat" description="TNFR-Cys" evidence="6">
    <location>
        <begin position="106"/>
        <end position="147"/>
    </location>
</feature>
<keyword evidence="8" id="KW-0472">Membrane</keyword>
<evidence type="ECO:0000256" key="2">
    <source>
        <dbReference type="ARBA" id="ARBA00022729"/>
    </source>
</evidence>
<keyword evidence="2" id="KW-0732">Signal</keyword>
<dbReference type="Proteomes" id="UP000518266">
    <property type="component" value="Unassembled WGS sequence"/>
</dbReference>
<dbReference type="GO" id="GO:0031642">
    <property type="term" value="P:negative regulation of myelination"/>
    <property type="evidence" value="ECO:0007669"/>
    <property type="project" value="TreeGrafter"/>
</dbReference>
<dbReference type="SMART" id="SM00208">
    <property type="entry name" value="TNFR"/>
    <property type="match status" value="4"/>
</dbReference>
<dbReference type="InterPro" id="IPR001368">
    <property type="entry name" value="TNFR/NGFR_Cys_rich_reg"/>
</dbReference>
<evidence type="ECO:0000256" key="5">
    <source>
        <dbReference type="ARBA" id="ARBA00023180"/>
    </source>
</evidence>
<feature type="disulfide bond" evidence="6">
    <location>
        <begin position="129"/>
        <end position="147"/>
    </location>
</feature>
<sequence>MNQPGRGEAAITLWPSSIIAMGITTAFFLNQALIPYYLKPLFCSVVVGISARVLNTTSPADPALLSPRQYQHTDPDSGTQLDCDKCPAGTHVSLHCSLTAVRECSRCPKGTFTRGENGLQKCHPCRGPCPGGFVEKATCKPTQDQVCTCPTNSFLSGAGGTECKPHSLCPPGTRVKRRGSETDDVVCRPCTKGTFSDSSSLKCRTHTICHAQGLLTPGTRETDNVCRPLSTSSAKPFTTTPLPGPAKAVLLQEPSSTPPSALSGPVHEGTYSQSAAIQLKGVPSGEDHHAEGPLLNQLSASTPTNRSRTHGQLMELEHQRGQPNSDPVTNPNKKGVEGPEGADVIRVWPGISKVAGQGGGSGVQSYYRPTRRGSPRPSTHDHFDINEHLPWMIVLLLLLVLVVIVICSVKRSSRVLKKGPVQDPSSIIEKAIQKKPSAPQSQVKEKWIYYSNGQGKSLIPTRVVLMEDCWRLLWNINRRQVKEKYKMKCLGPPLASRTASVLLYKDSRRVDILKLVAAHVGTQWIDIYQSLANATEREVAAFSNGYSSDHERAYAALQHWTIRDSDANLAKLINALHRQRRIDVVEKIRRVMEDNPQFDINQLMTSVNVSQNLSPIHKLGEHKPLDSPSSNGSDRNSNGGASVGGASVGGASGVGMEQSPVERAKCFFPDESEPLLRCDSTSSKDSALSRNGSFITKEKKDTVLRQVRLDPCDLQPIFDDMLHILNPEELHIIEEIPAAEDKLDQLFEIAGVKSQEASQTLLDSVYSHLPDLL</sequence>
<dbReference type="GO" id="GO:0006959">
    <property type="term" value="P:humoral immune response"/>
    <property type="evidence" value="ECO:0007669"/>
    <property type="project" value="TreeGrafter"/>
</dbReference>
<keyword evidence="1" id="KW-0053">Apoptosis</keyword>
<comment type="caution">
    <text evidence="11">The sequence shown here is derived from an EMBL/GenBank/DDBJ whole genome shotgun (WGS) entry which is preliminary data.</text>
</comment>
<dbReference type="Pfam" id="PF00531">
    <property type="entry name" value="Death"/>
    <property type="match status" value="1"/>
</dbReference>
<dbReference type="PANTHER" id="PTHR46921">
    <property type="entry name" value="TUMOR NECROSIS FACTOR RECEPTOR SUPERFAMILY MEMBER 21"/>
    <property type="match status" value="1"/>
</dbReference>
<evidence type="ECO:0000256" key="7">
    <source>
        <dbReference type="SAM" id="MobiDB-lite"/>
    </source>
</evidence>
<evidence type="ECO:0000259" key="9">
    <source>
        <dbReference type="PROSITE" id="PS50017"/>
    </source>
</evidence>
<dbReference type="GO" id="GO:0097252">
    <property type="term" value="P:oligodendrocyte apoptotic process"/>
    <property type="evidence" value="ECO:0007669"/>
    <property type="project" value="TreeGrafter"/>
</dbReference>
<feature type="compositionally biased region" description="Low complexity" evidence="7">
    <location>
        <begin position="627"/>
        <end position="640"/>
    </location>
</feature>
<name>A0A7J5YJ62_DISMA</name>
<feature type="transmembrane region" description="Helical" evidence="8">
    <location>
        <begin position="12"/>
        <end position="29"/>
    </location>
</feature>
<evidence type="ECO:0000259" key="10">
    <source>
        <dbReference type="PROSITE" id="PS50050"/>
    </source>
</evidence>
<dbReference type="AlphaFoldDB" id="A0A7J5YJ62"/>
<dbReference type="PANTHER" id="PTHR46921:SF1">
    <property type="entry name" value="TUMOR NECROSIS FACTOR RECEPTOR SUPERFAMILY MEMBER 21"/>
    <property type="match status" value="1"/>
</dbReference>
<dbReference type="GO" id="GO:0051402">
    <property type="term" value="P:neuron apoptotic process"/>
    <property type="evidence" value="ECO:0007669"/>
    <property type="project" value="TreeGrafter"/>
</dbReference>
<dbReference type="GO" id="GO:0007165">
    <property type="term" value="P:signal transduction"/>
    <property type="evidence" value="ECO:0007669"/>
    <property type="project" value="InterPro"/>
</dbReference>
<evidence type="ECO:0000256" key="6">
    <source>
        <dbReference type="PROSITE-ProRule" id="PRU00206"/>
    </source>
</evidence>
<evidence type="ECO:0008006" key="13">
    <source>
        <dbReference type="Google" id="ProtNLM"/>
    </source>
</evidence>
<evidence type="ECO:0000313" key="11">
    <source>
        <dbReference type="EMBL" id="KAF3849485.1"/>
    </source>
</evidence>
<dbReference type="Gene3D" id="1.10.533.10">
    <property type="entry name" value="Death Domain, Fas"/>
    <property type="match status" value="2"/>
</dbReference>
<feature type="compositionally biased region" description="Polar residues" evidence="7">
    <location>
        <begin position="231"/>
        <end position="241"/>
    </location>
</feature>
<dbReference type="InterPro" id="IPR000488">
    <property type="entry name" value="Death_dom"/>
</dbReference>
<protein>
    <recommendedName>
        <fullName evidence="13">Tumor necrosis factor receptor superfamily member 21</fullName>
    </recommendedName>
</protein>
<accession>A0A7J5YJ62</accession>
<feature type="domain" description="TNFR-Cys" evidence="10">
    <location>
        <begin position="106"/>
        <end position="147"/>
    </location>
</feature>
<dbReference type="PROSITE" id="PS50050">
    <property type="entry name" value="TNFR_NGFR_2"/>
    <property type="match status" value="1"/>
</dbReference>
<dbReference type="PROSITE" id="PS00652">
    <property type="entry name" value="TNFR_NGFR_1"/>
    <property type="match status" value="1"/>
</dbReference>
<proteinExistence type="predicted"/>
<keyword evidence="5" id="KW-0325">Glycoprotein</keyword>
<reference evidence="11 12" key="1">
    <citation type="submission" date="2020-03" db="EMBL/GenBank/DDBJ databases">
        <title>Dissostichus mawsoni Genome sequencing and assembly.</title>
        <authorList>
            <person name="Park H."/>
        </authorList>
    </citation>
    <scope>NUCLEOTIDE SEQUENCE [LARGE SCALE GENOMIC DNA]</scope>
    <source>
        <strain evidence="11">DM0001</strain>
        <tissue evidence="11">Muscle</tissue>
    </source>
</reference>
<feature type="compositionally biased region" description="Polar residues" evidence="7">
    <location>
        <begin position="296"/>
        <end position="306"/>
    </location>
</feature>
<dbReference type="InterPro" id="IPR022330">
    <property type="entry name" value="TNFR_21"/>
</dbReference>
<evidence type="ECO:0000256" key="4">
    <source>
        <dbReference type="ARBA" id="ARBA00023157"/>
    </source>
</evidence>
<dbReference type="EMBL" id="JAAKFY010000011">
    <property type="protein sequence ID" value="KAF3849485.1"/>
    <property type="molecule type" value="Genomic_DNA"/>
</dbReference>
<evidence type="ECO:0000256" key="3">
    <source>
        <dbReference type="ARBA" id="ARBA00022737"/>
    </source>
</evidence>
<evidence type="ECO:0000256" key="1">
    <source>
        <dbReference type="ARBA" id="ARBA00022703"/>
    </source>
</evidence>
<feature type="transmembrane region" description="Helical" evidence="8">
    <location>
        <begin position="389"/>
        <end position="409"/>
    </location>
</feature>
<feature type="disulfide bond" evidence="6">
    <location>
        <begin position="107"/>
        <end position="122"/>
    </location>
</feature>